<dbReference type="AlphaFoldDB" id="A0A1B4V6K4"/>
<dbReference type="Gene3D" id="3.40.30.10">
    <property type="entry name" value="Glutaredoxin"/>
    <property type="match status" value="1"/>
</dbReference>
<evidence type="ECO:0000313" key="1">
    <source>
        <dbReference type="EMBL" id="BAU46894.1"/>
    </source>
</evidence>
<reference evidence="1 2" key="1">
    <citation type="submission" date="2015-08" db="EMBL/GenBank/DDBJ databases">
        <title>Complete genome sequence of Sulfurifustis variabilis.</title>
        <authorList>
            <person name="Miura A."/>
            <person name="Kojima H."/>
            <person name="Fukui M."/>
        </authorList>
    </citation>
    <scope>NUCLEOTIDE SEQUENCE [LARGE SCALE GENOMIC DNA]</scope>
    <source>
        <strain evidence="2">skN76</strain>
    </source>
</reference>
<evidence type="ECO:0000313" key="2">
    <source>
        <dbReference type="Proteomes" id="UP000218899"/>
    </source>
</evidence>
<dbReference type="RefSeq" id="WP_096457806.1">
    <property type="nucleotide sequence ID" value="NZ_AP014936.1"/>
</dbReference>
<accession>A0A1B4V6K4</accession>
<keyword evidence="2" id="KW-1185">Reference proteome</keyword>
<dbReference type="KEGG" id="sva:SVA_0312"/>
<gene>
    <name evidence="1" type="ORF">SVA_0312</name>
</gene>
<proteinExistence type="predicted"/>
<protein>
    <submittedName>
        <fullName evidence="1">Uncharacterized protein</fullName>
    </submittedName>
</protein>
<name>A0A1B4V6K4_9GAMM</name>
<dbReference type="EMBL" id="AP014936">
    <property type="protein sequence ID" value="BAU46894.1"/>
    <property type="molecule type" value="Genomic_DNA"/>
</dbReference>
<dbReference type="Proteomes" id="UP000218899">
    <property type="component" value="Chromosome"/>
</dbReference>
<dbReference type="SUPFAM" id="SSF52833">
    <property type="entry name" value="Thioredoxin-like"/>
    <property type="match status" value="1"/>
</dbReference>
<dbReference type="InterPro" id="IPR036249">
    <property type="entry name" value="Thioredoxin-like_sf"/>
</dbReference>
<sequence>MLSLHREIPVLSLPDARGRAVSTWSYKQYRPLVLVFAGSRAALLDEFAREYDAYRATNAEVLAVVPKSLDARLPFPVLIDADGSATRRYVERVPTVLVLDAFGVLEGRFDQERPDHARMRNLIGELELRCPECGVPEWPAED</sequence>
<organism evidence="1 2">
    <name type="scientific">Sulfurifustis variabilis</name>
    <dbReference type="NCBI Taxonomy" id="1675686"/>
    <lineage>
        <taxon>Bacteria</taxon>
        <taxon>Pseudomonadati</taxon>
        <taxon>Pseudomonadota</taxon>
        <taxon>Gammaproteobacteria</taxon>
        <taxon>Acidiferrobacterales</taxon>
        <taxon>Acidiferrobacteraceae</taxon>
        <taxon>Sulfurifustis</taxon>
    </lineage>
</organism>